<name>A0A4Q7PRE2_9FIRM</name>
<organism evidence="7 8">
    <name type="scientific">Cuneatibacter caecimuris</name>
    <dbReference type="NCBI Taxonomy" id="1796618"/>
    <lineage>
        <taxon>Bacteria</taxon>
        <taxon>Bacillati</taxon>
        <taxon>Bacillota</taxon>
        <taxon>Clostridia</taxon>
        <taxon>Lachnospirales</taxon>
        <taxon>Lachnospiraceae</taxon>
        <taxon>Cuneatibacter</taxon>
    </lineage>
</organism>
<dbReference type="OrthoDB" id="1033810at2"/>
<dbReference type="SUPFAM" id="SSF52540">
    <property type="entry name" value="P-loop containing nucleoside triphosphate hydrolases"/>
    <property type="match status" value="1"/>
</dbReference>
<dbReference type="GO" id="GO:0004385">
    <property type="term" value="F:GMP kinase activity"/>
    <property type="evidence" value="ECO:0007669"/>
    <property type="project" value="UniProtKB-EC"/>
</dbReference>
<dbReference type="InterPro" id="IPR027417">
    <property type="entry name" value="P-loop_NTPase"/>
</dbReference>
<reference evidence="7 8" key="1">
    <citation type="submission" date="2019-02" db="EMBL/GenBank/DDBJ databases">
        <title>Genomic Encyclopedia of Type Strains, Phase IV (KMG-IV): sequencing the most valuable type-strain genomes for metagenomic binning, comparative biology and taxonomic classification.</title>
        <authorList>
            <person name="Goeker M."/>
        </authorList>
    </citation>
    <scope>NUCLEOTIDE SEQUENCE [LARGE SCALE GENOMIC DNA]</scope>
    <source>
        <strain evidence="7 8">DSM 29486</strain>
    </source>
</reference>
<keyword evidence="3" id="KW-0808">Transferase</keyword>
<evidence type="ECO:0000256" key="3">
    <source>
        <dbReference type="ARBA" id="ARBA00022679"/>
    </source>
</evidence>
<evidence type="ECO:0000259" key="6">
    <source>
        <dbReference type="PROSITE" id="PS50052"/>
    </source>
</evidence>
<evidence type="ECO:0000313" key="8">
    <source>
        <dbReference type="Proteomes" id="UP000292927"/>
    </source>
</evidence>
<comment type="similarity">
    <text evidence="2">Belongs to the guanylate kinase family.</text>
</comment>
<proteinExistence type="inferred from homology"/>
<evidence type="ECO:0000313" key="7">
    <source>
        <dbReference type="EMBL" id="RZT03135.1"/>
    </source>
</evidence>
<dbReference type="SMART" id="SM00072">
    <property type="entry name" value="GuKc"/>
    <property type="match status" value="1"/>
</dbReference>
<dbReference type="InterPro" id="IPR008144">
    <property type="entry name" value="Guanylate_kin-like_dom"/>
</dbReference>
<dbReference type="EMBL" id="SGXF01000001">
    <property type="protein sequence ID" value="RZT03135.1"/>
    <property type="molecule type" value="Genomic_DNA"/>
</dbReference>
<keyword evidence="8" id="KW-1185">Reference proteome</keyword>
<sequence length="197" mass="22969">MGKIFYIMGKSASGKDTVYHRLCDDKSLGLHTVTLYTTRPRREGETDGVEYHFINDGEAEKLEQQGLIIELRAYHTVHGIWKYLTADDGQICPGEQDYLMIGTLESYKKMREYFGKEILVPIYIEIEDGERLIRAVKREQKEPQPRYAELCRRFLADSEDFSEEKLAECGINEKFENRELEACIQKVKLFISNRINT</sequence>
<feature type="domain" description="Guanylate kinase-like" evidence="6">
    <location>
        <begin position="2"/>
        <end position="192"/>
    </location>
</feature>
<accession>A0A4Q7PRE2</accession>
<dbReference type="PANTHER" id="PTHR23117">
    <property type="entry name" value="GUANYLATE KINASE-RELATED"/>
    <property type="match status" value="1"/>
</dbReference>
<comment type="catalytic activity">
    <reaction evidence="5">
        <text>GMP + ATP = GDP + ADP</text>
        <dbReference type="Rhea" id="RHEA:20780"/>
        <dbReference type="ChEBI" id="CHEBI:30616"/>
        <dbReference type="ChEBI" id="CHEBI:58115"/>
        <dbReference type="ChEBI" id="CHEBI:58189"/>
        <dbReference type="ChEBI" id="CHEBI:456216"/>
        <dbReference type="EC" id="2.7.4.8"/>
    </reaction>
</comment>
<comment type="caution">
    <text evidence="7">The sequence shown here is derived from an EMBL/GenBank/DDBJ whole genome shotgun (WGS) entry which is preliminary data.</text>
</comment>
<dbReference type="Gene3D" id="3.40.50.300">
    <property type="entry name" value="P-loop containing nucleotide triphosphate hydrolases"/>
    <property type="match status" value="1"/>
</dbReference>
<comment type="function">
    <text evidence="1">Essential for recycling GMP and indirectly, cGMP.</text>
</comment>
<dbReference type="GO" id="GO:0005829">
    <property type="term" value="C:cytosol"/>
    <property type="evidence" value="ECO:0007669"/>
    <property type="project" value="TreeGrafter"/>
</dbReference>
<dbReference type="InterPro" id="IPR008145">
    <property type="entry name" value="GK/Ca_channel_bsu"/>
</dbReference>
<dbReference type="Pfam" id="PF00625">
    <property type="entry name" value="Guanylate_kin"/>
    <property type="match status" value="1"/>
</dbReference>
<keyword evidence="4 7" id="KW-0418">Kinase</keyword>
<dbReference type="PANTHER" id="PTHR23117:SF13">
    <property type="entry name" value="GUANYLATE KINASE"/>
    <property type="match status" value="1"/>
</dbReference>
<dbReference type="RefSeq" id="WP_130434072.1">
    <property type="nucleotide sequence ID" value="NZ_SGXF01000001.1"/>
</dbReference>
<protein>
    <submittedName>
        <fullName evidence="7">Guanylate kinase</fullName>
    </submittedName>
</protein>
<dbReference type="InterPro" id="IPR020590">
    <property type="entry name" value="Guanylate_kinase_CS"/>
</dbReference>
<evidence type="ECO:0000256" key="2">
    <source>
        <dbReference type="ARBA" id="ARBA00005790"/>
    </source>
</evidence>
<dbReference type="Proteomes" id="UP000292927">
    <property type="component" value="Unassembled WGS sequence"/>
</dbReference>
<dbReference type="PROSITE" id="PS50052">
    <property type="entry name" value="GUANYLATE_KINASE_2"/>
    <property type="match status" value="1"/>
</dbReference>
<gene>
    <name evidence="7" type="ORF">EV209_1270</name>
</gene>
<evidence type="ECO:0000256" key="1">
    <source>
        <dbReference type="ARBA" id="ARBA00003531"/>
    </source>
</evidence>
<evidence type="ECO:0000256" key="4">
    <source>
        <dbReference type="ARBA" id="ARBA00022777"/>
    </source>
</evidence>
<dbReference type="AlphaFoldDB" id="A0A4Q7PRE2"/>
<dbReference type="PROSITE" id="PS00856">
    <property type="entry name" value="GUANYLATE_KINASE_1"/>
    <property type="match status" value="1"/>
</dbReference>
<evidence type="ECO:0000256" key="5">
    <source>
        <dbReference type="ARBA" id="ARBA00048594"/>
    </source>
</evidence>